<keyword evidence="9" id="KW-1185">Reference proteome</keyword>
<dbReference type="InterPro" id="IPR037941">
    <property type="entry name" value="SeP"/>
</dbReference>
<name>A0A6J8BTM9_MYTCO</name>
<evidence type="ECO:0000256" key="2">
    <source>
        <dbReference type="ARBA" id="ARBA00022525"/>
    </source>
</evidence>
<keyword evidence="2" id="KW-0964">Secreted</keyword>
<keyword evidence="5" id="KW-0325">Glycoprotein</keyword>
<dbReference type="PANTHER" id="PTHR10105">
    <property type="entry name" value="SELENOPROTEIN P"/>
    <property type="match status" value="1"/>
</dbReference>
<comment type="subcellular location">
    <subcellularLocation>
        <location evidence="1">Secreted</location>
    </subcellularLocation>
</comment>
<protein>
    <recommendedName>
        <fullName evidence="7">Selenoprotein P N-terminal domain-containing protein</fullName>
    </recommendedName>
</protein>
<evidence type="ECO:0000256" key="3">
    <source>
        <dbReference type="ARBA" id="ARBA00022729"/>
    </source>
</evidence>
<evidence type="ECO:0000256" key="4">
    <source>
        <dbReference type="ARBA" id="ARBA00022933"/>
    </source>
</evidence>
<dbReference type="GO" id="GO:0005576">
    <property type="term" value="C:extracellular region"/>
    <property type="evidence" value="ECO:0007669"/>
    <property type="project" value="UniProtKB-SubCell"/>
</dbReference>
<keyword evidence="4" id="KW-0712">Selenocysteine</keyword>
<accession>A0A6J8BTM9</accession>
<dbReference type="Pfam" id="PF04592">
    <property type="entry name" value="SelP_N"/>
    <property type="match status" value="1"/>
</dbReference>
<organism evidence="8 9">
    <name type="scientific">Mytilus coruscus</name>
    <name type="common">Sea mussel</name>
    <dbReference type="NCBI Taxonomy" id="42192"/>
    <lineage>
        <taxon>Eukaryota</taxon>
        <taxon>Metazoa</taxon>
        <taxon>Spiralia</taxon>
        <taxon>Lophotrochozoa</taxon>
        <taxon>Mollusca</taxon>
        <taxon>Bivalvia</taxon>
        <taxon>Autobranchia</taxon>
        <taxon>Pteriomorphia</taxon>
        <taxon>Mytilida</taxon>
        <taxon>Mytiloidea</taxon>
        <taxon>Mytilidae</taxon>
        <taxon>Mytilinae</taxon>
        <taxon>Mytilus</taxon>
    </lineage>
</organism>
<evidence type="ECO:0000259" key="7">
    <source>
        <dbReference type="Pfam" id="PF04592"/>
    </source>
</evidence>
<dbReference type="Proteomes" id="UP000507470">
    <property type="component" value="Unassembled WGS sequence"/>
</dbReference>
<dbReference type="AlphaFoldDB" id="A0A6J8BTM9"/>
<feature type="domain" description="Selenoprotein P N-terminal" evidence="7">
    <location>
        <begin position="71"/>
        <end position="214"/>
    </location>
</feature>
<sequence>MSFWRASGKRQKCRFGAERVKRVVVNILLRINCNRHQLFAQEHFNIRRETMKSPGVLTGLLAAALLVSVSGRFCQYPPTWRTTSEVQPMLNTRGKHQAAGLETIRQEYIAQGRTEISFMIVNSKEVPEQIGQLSSRTNFPVYQDTNATNIWNKLNGGKDDVLIYDRCGKLVYFIPFPSSLLRYHLTDWAIRTAYDTDPCGCQRSIRRSRRRRRRHNHERHSHRSGSNAIVVGMGRSAKTHARDERRVITLADSDQTSRYVSDHKVPELDNVQQRALQVLDDDKTTNLEKRHDSEIIYLGTVCDNA</sequence>
<feature type="compositionally biased region" description="Basic residues" evidence="6">
    <location>
        <begin position="205"/>
        <end position="223"/>
    </location>
</feature>
<feature type="region of interest" description="Disordered" evidence="6">
    <location>
        <begin position="205"/>
        <end position="224"/>
    </location>
</feature>
<evidence type="ECO:0000313" key="8">
    <source>
        <dbReference type="EMBL" id="CAC5386420.1"/>
    </source>
</evidence>
<proteinExistence type="predicted"/>
<dbReference type="EMBL" id="CACVKT020003881">
    <property type="protein sequence ID" value="CAC5386420.1"/>
    <property type="molecule type" value="Genomic_DNA"/>
</dbReference>
<keyword evidence="3" id="KW-0732">Signal</keyword>
<gene>
    <name evidence="8" type="ORF">MCOR_21857</name>
</gene>
<evidence type="ECO:0000256" key="6">
    <source>
        <dbReference type="SAM" id="MobiDB-lite"/>
    </source>
</evidence>
<dbReference type="GO" id="GO:0001887">
    <property type="term" value="P:selenium compound metabolic process"/>
    <property type="evidence" value="ECO:0007669"/>
    <property type="project" value="TreeGrafter"/>
</dbReference>
<dbReference type="OrthoDB" id="6134775at2759"/>
<reference evidence="8 9" key="1">
    <citation type="submission" date="2020-06" db="EMBL/GenBank/DDBJ databases">
        <authorList>
            <person name="Li R."/>
            <person name="Bekaert M."/>
        </authorList>
    </citation>
    <scope>NUCLEOTIDE SEQUENCE [LARGE SCALE GENOMIC DNA]</scope>
    <source>
        <strain evidence="9">wild</strain>
    </source>
</reference>
<dbReference type="PANTHER" id="PTHR10105:SF2">
    <property type="entry name" value="AGAP003297-PA"/>
    <property type="match status" value="1"/>
</dbReference>
<dbReference type="GO" id="GO:0008430">
    <property type="term" value="F:selenium binding"/>
    <property type="evidence" value="ECO:0007669"/>
    <property type="project" value="InterPro"/>
</dbReference>
<evidence type="ECO:0000256" key="1">
    <source>
        <dbReference type="ARBA" id="ARBA00004613"/>
    </source>
</evidence>
<dbReference type="InterPro" id="IPR007671">
    <property type="entry name" value="Selenoprotein-P_N"/>
</dbReference>
<evidence type="ECO:0000256" key="5">
    <source>
        <dbReference type="ARBA" id="ARBA00023180"/>
    </source>
</evidence>
<evidence type="ECO:0000313" key="9">
    <source>
        <dbReference type="Proteomes" id="UP000507470"/>
    </source>
</evidence>